<dbReference type="PANTHER" id="PTHR43394">
    <property type="entry name" value="ATP-DEPENDENT PERMEASE MDL1, MITOCHONDRIAL"/>
    <property type="match status" value="1"/>
</dbReference>
<keyword evidence="5" id="KW-0547">Nucleotide-binding</keyword>
<dbReference type="InterPro" id="IPR017871">
    <property type="entry name" value="ABC_transporter-like_CS"/>
</dbReference>
<dbReference type="GO" id="GO:0005524">
    <property type="term" value="F:ATP binding"/>
    <property type="evidence" value="ECO:0007669"/>
    <property type="project" value="UniProtKB-KW"/>
</dbReference>
<feature type="transmembrane region" description="Helical" evidence="9">
    <location>
        <begin position="52"/>
        <end position="76"/>
    </location>
</feature>
<evidence type="ECO:0000256" key="7">
    <source>
        <dbReference type="ARBA" id="ARBA00022989"/>
    </source>
</evidence>
<evidence type="ECO:0000313" key="12">
    <source>
        <dbReference type="EMBL" id="MRX55032.1"/>
    </source>
</evidence>
<dbReference type="CDD" id="cd18548">
    <property type="entry name" value="ABC_6TM_Tm287_like"/>
    <property type="match status" value="1"/>
</dbReference>
<dbReference type="SUPFAM" id="SSF52540">
    <property type="entry name" value="P-loop containing nucleoside triphosphate hydrolases"/>
    <property type="match status" value="1"/>
</dbReference>
<dbReference type="InterPro" id="IPR036640">
    <property type="entry name" value="ABC1_TM_sf"/>
</dbReference>
<protein>
    <submittedName>
        <fullName evidence="12">ATP-binding cassette domain-containing protein</fullName>
    </submittedName>
</protein>
<feature type="transmembrane region" description="Helical" evidence="9">
    <location>
        <begin position="12"/>
        <end position="31"/>
    </location>
</feature>
<reference evidence="12 13" key="1">
    <citation type="submission" date="2019-11" db="EMBL/GenBank/DDBJ databases">
        <title>Bacillus idriensis genome.</title>
        <authorList>
            <person name="Konopka E.N."/>
            <person name="Newman J.D."/>
        </authorList>
    </citation>
    <scope>NUCLEOTIDE SEQUENCE [LARGE SCALE GENOMIC DNA]</scope>
    <source>
        <strain evidence="12 13">DSM 19097</strain>
    </source>
</reference>
<sequence>MSKVFSLLKPYRLAMGVALTLMLIELGVELLHPLLMAKIIDDGILKNDLSVVIYWGSVMVGISIAAFAAGVTNSFYAAHVSQSFGYDVRKGLFEKVQSFSFANFSLFPTSSLITRMTNDVTQLQNTIFMSLRIMLRAPLLIVGGTIMALIVNFKLALILLISIPLLIGFLVWMMKKGSGLFKAVQDRLDSVNGVMQENLTGMRIIKAFLRRNYEVSRFTQANEELKSGTVSALRLMEIAMPVLLLVMNISILAILWFGSINVGTGDAKVGEVVAIVNYALRISSVLSIFSFIIMAFSRAKASAGRINEVLDTEADLTDSLDAEETSVIEKGEIEFKSVSFIYPGTNTAVLNNLSFTVNAGETIALLGATGSGKSSIFNLIPRLYDVSGGEIYIDGKNLLDMKLESLRGQIGFVPQESLLFTGSIRENIAWGKEGASLEEIKEAAINAQIHETIERLPDGYDTRVGQKGVNLSGGQKQRLSIARALVRKPKILLLDDSTSALDLATEAKLLKGIKAYECTIFIITQKISTAMEASQILLLDDGEILAQGSHHELMEESPLYQRIYESQFGEEALQDVQRAK</sequence>
<keyword evidence="7 9" id="KW-1133">Transmembrane helix</keyword>
<dbReference type="FunFam" id="3.40.50.300:FF:000221">
    <property type="entry name" value="Multidrug ABC transporter ATP-binding protein"/>
    <property type="match status" value="1"/>
</dbReference>
<dbReference type="PANTHER" id="PTHR43394:SF1">
    <property type="entry name" value="ATP-BINDING CASSETTE SUB-FAMILY B MEMBER 10, MITOCHONDRIAL"/>
    <property type="match status" value="1"/>
</dbReference>
<dbReference type="Pfam" id="PF00664">
    <property type="entry name" value="ABC_membrane"/>
    <property type="match status" value="1"/>
</dbReference>
<dbReference type="Gene3D" id="3.40.50.300">
    <property type="entry name" value="P-loop containing nucleotide triphosphate hydrolases"/>
    <property type="match status" value="1"/>
</dbReference>
<feature type="domain" description="ABC transmembrane type-1" evidence="11">
    <location>
        <begin position="17"/>
        <end position="298"/>
    </location>
</feature>
<dbReference type="AlphaFoldDB" id="A0A6I2MCM9"/>
<evidence type="ECO:0000256" key="9">
    <source>
        <dbReference type="SAM" id="Phobius"/>
    </source>
</evidence>
<dbReference type="InterPro" id="IPR027417">
    <property type="entry name" value="P-loop_NTPase"/>
</dbReference>
<dbReference type="SUPFAM" id="SSF90123">
    <property type="entry name" value="ABC transporter transmembrane region"/>
    <property type="match status" value="1"/>
</dbReference>
<gene>
    <name evidence="12" type="ORF">GJU41_13695</name>
</gene>
<dbReference type="InterPro" id="IPR011527">
    <property type="entry name" value="ABC1_TM_dom"/>
</dbReference>
<dbReference type="InterPro" id="IPR039421">
    <property type="entry name" value="Type_1_exporter"/>
</dbReference>
<dbReference type="InterPro" id="IPR003439">
    <property type="entry name" value="ABC_transporter-like_ATP-bd"/>
</dbReference>
<feature type="transmembrane region" description="Helical" evidence="9">
    <location>
        <begin position="238"/>
        <end position="258"/>
    </location>
</feature>
<keyword evidence="13" id="KW-1185">Reference proteome</keyword>
<dbReference type="GO" id="GO:0005886">
    <property type="term" value="C:plasma membrane"/>
    <property type="evidence" value="ECO:0007669"/>
    <property type="project" value="UniProtKB-SubCell"/>
</dbReference>
<keyword evidence="6 12" id="KW-0067">ATP-binding</keyword>
<name>A0A6I2MCM9_9BACI</name>
<dbReference type="InterPro" id="IPR003593">
    <property type="entry name" value="AAA+_ATPase"/>
</dbReference>
<evidence type="ECO:0000256" key="1">
    <source>
        <dbReference type="ARBA" id="ARBA00004651"/>
    </source>
</evidence>
<evidence type="ECO:0000259" key="10">
    <source>
        <dbReference type="PROSITE" id="PS50893"/>
    </source>
</evidence>
<feature type="domain" description="ABC transporter" evidence="10">
    <location>
        <begin position="333"/>
        <end position="566"/>
    </location>
</feature>
<evidence type="ECO:0000256" key="3">
    <source>
        <dbReference type="ARBA" id="ARBA00022475"/>
    </source>
</evidence>
<evidence type="ECO:0000259" key="11">
    <source>
        <dbReference type="PROSITE" id="PS50929"/>
    </source>
</evidence>
<evidence type="ECO:0000256" key="6">
    <source>
        <dbReference type="ARBA" id="ARBA00022840"/>
    </source>
</evidence>
<dbReference type="PROSITE" id="PS50929">
    <property type="entry name" value="ABC_TM1F"/>
    <property type="match status" value="1"/>
</dbReference>
<dbReference type="PROSITE" id="PS00211">
    <property type="entry name" value="ABC_TRANSPORTER_1"/>
    <property type="match status" value="1"/>
</dbReference>
<dbReference type="RefSeq" id="WP_154318969.1">
    <property type="nucleotide sequence ID" value="NZ_CAJGAA010000004.1"/>
</dbReference>
<evidence type="ECO:0000256" key="4">
    <source>
        <dbReference type="ARBA" id="ARBA00022692"/>
    </source>
</evidence>
<dbReference type="EMBL" id="WKKF01000003">
    <property type="protein sequence ID" value="MRX55032.1"/>
    <property type="molecule type" value="Genomic_DNA"/>
</dbReference>
<accession>A0A6I2MCM9</accession>
<dbReference type="Gene3D" id="1.20.1560.10">
    <property type="entry name" value="ABC transporter type 1, transmembrane domain"/>
    <property type="match status" value="1"/>
</dbReference>
<dbReference type="PROSITE" id="PS50893">
    <property type="entry name" value="ABC_TRANSPORTER_2"/>
    <property type="match status" value="1"/>
</dbReference>
<dbReference type="GO" id="GO:0016887">
    <property type="term" value="F:ATP hydrolysis activity"/>
    <property type="evidence" value="ECO:0007669"/>
    <property type="project" value="InterPro"/>
</dbReference>
<dbReference type="SMART" id="SM00382">
    <property type="entry name" value="AAA"/>
    <property type="match status" value="1"/>
</dbReference>
<evidence type="ECO:0000256" key="8">
    <source>
        <dbReference type="ARBA" id="ARBA00023136"/>
    </source>
</evidence>
<keyword evidence="4 9" id="KW-0812">Transmembrane</keyword>
<keyword evidence="2" id="KW-0813">Transport</keyword>
<evidence type="ECO:0000313" key="13">
    <source>
        <dbReference type="Proteomes" id="UP000441585"/>
    </source>
</evidence>
<evidence type="ECO:0000256" key="2">
    <source>
        <dbReference type="ARBA" id="ARBA00022448"/>
    </source>
</evidence>
<dbReference type="Proteomes" id="UP000441585">
    <property type="component" value="Unassembled WGS sequence"/>
</dbReference>
<proteinExistence type="predicted"/>
<organism evidence="12 13">
    <name type="scientific">Metabacillus idriensis</name>
    <dbReference type="NCBI Taxonomy" id="324768"/>
    <lineage>
        <taxon>Bacteria</taxon>
        <taxon>Bacillati</taxon>
        <taxon>Bacillota</taxon>
        <taxon>Bacilli</taxon>
        <taxon>Bacillales</taxon>
        <taxon>Bacillaceae</taxon>
        <taxon>Metabacillus</taxon>
    </lineage>
</organism>
<feature type="transmembrane region" description="Helical" evidence="9">
    <location>
        <begin position="278"/>
        <end position="296"/>
    </location>
</feature>
<feature type="transmembrane region" description="Helical" evidence="9">
    <location>
        <begin position="133"/>
        <end position="151"/>
    </location>
</feature>
<dbReference type="Pfam" id="PF00005">
    <property type="entry name" value="ABC_tran"/>
    <property type="match status" value="1"/>
</dbReference>
<comment type="subcellular location">
    <subcellularLocation>
        <location evidence="1">Cell membrane</location>
        <topology evidence="1">Multi-pass membrane protein</topology>
    </subcellularLocation>
</comment>
<keyword evidence="8 9" id="KW-0472">Membrane</keyword>
<keyword evidence="3" id="KW-1003">Cell membrane</keyword>
<dbReference type="GO" id="GO:0015421">
    <property type="term" value="F:ABC-type oligopeptide transporter activity"/>
    <property type="evidence" value="ECO:0007669"/>
    <property type="project" value="TreeGrafter"/>
</dbReference>
<evidence type="ECO:0000256" key="5">
    <source>
        <dbReference type="ARBA" id="ARBA00022741"/>
    </source>
</evidence>
<comment type="caution">
    <text evidence="12">The sequence shown here is derived from an EMBL/GenBank/DDBJ whole genome shotgun (WGS) entry which is preliminary data.</text>
</comment>